<sequence>MKNANYRFASSETYNFRWVQGALALPPVKRGLAPLRSKKYERR</sequence>
<name>A0A8S5UED9_9CAUD</name>
<proteinExistence type="predicted"/>
<protein>
    <submittedName>
        <fullName evidence="1">Uncharacterized protein</fullName>
    </submittedName>
</protein>
<organism evidence="1">
    <name type="scientific">Myoviridae sp. ctDvB7</name>
    <dbReference type="NCBI Taxonomy" id="2825057"/>
    <lineage>
        <taxon>Viruses</taxon>
        <taxon>Duplodnaviria</taxon>
        <taxon>Heunggongvirae</taxon>
        <taxon>Uroviricota</taxon>
        <taxon>Caudoviricetes</taxon>
    </lineage>
</organism>
<evidence type="ECO:0000313" key="1">
    <source>
        <dbReference type="EMBL" id="DAF92871.1"/>
    </source>
</evidence>
<reference evidence="1" key="1">
    <citation type="journal article" date="2021" name="Proc. Natl. Acad. Sci. U.S.A.">
        <title>A Catalog of Tens of Thousands of Viruses from Human Metagenomes Reveals Hidden Associations with Chronic Diseases.</title>
        <authorList>
            <person name="Tisza M.J."/>
            <person name="Buck C.B."/>
        </authorList>
    </citation>
    <scope>NUCLEOTIDE SEQUENCE</scope>
    <source>
        <strain evidence="1">CtDvB7</strain>
    </source>
</reference>
<accession>A0A8S5UED9</accession>
<dbReference type="EMBL" id="BK016075">
    <property type="protein sequence ID" value="DAF92871.1"/>
    <property type="molecule type" value="Genomic_DNA"/>
</dbReference>